<dbReference type="Gramene" id="EFJ09928">
    <property type="protein sequence ID" value="EFJ09928"/>
    <property type="gene ID" value="SELMODRAFT_427547"/>
</dbReference>
<feature type="compositionally biased region" description="Low complexity" evidence="1">
    <location>
        <begin position="126"/>
        <end position="140"/>
    </location>
</feature>
<dbReference type="InParanoid" id="D8SZY6"/>
<evidence type="ECO:0000313" key="3">
    <source>
        <dbReference type="Proteomes" id="UP000001514"/>
    </source>
</evidence>
<organism evidence="3">
    <name type="scientific">Selaginella moellendorffii</name>
    <name type="common">Spikemoss</name>
    <dbReference type="NCBI Taxonomy" id="88036"/>
    <lineage>
        <taxon>Eukaryota</taxon>
        <taxon>Viridiplantae</taxon>
        <taxon>Streptophyta</taxon>
        <taxon>Embryophyta</taxon>
        <taxon>Tracheophyta</taxon>
        <taxon>Lycopodiopsida</taxon>
        <taxon>Selaginellales</taxon>
        <taxon>Selaginellaceae</taxon>
        <taxon>Selaginella</taxon>
    </lineage>
</organism>
<keyword evidence="3" id="KW-1185">Reference proteome</keyword>
<protein>
    <submittedName>
        <fullName evidence="2">Uncharacterized protein</fullName>
    </submittedName>
</protein>
<evidence type="ECO:0000313" key="2">
    <source>
        <dbReference type="EMBL" id="EFJ09928.1"/>
    </source>
</evidence>
<dbReference type="AlphaFoldDB" id="D8SZY6"/>
<sequence>MPSSFKLIVVPNQKGNKQEKNCYACTARDDETAHFRVELGSVNEAFFPSGSSIIGPENLSFFLGALLDPPPPASVEIEKALEVVAVAAVAELRGYGGRMPSATWDSGTTWPFLTLKEPCLLDWSSSSRSMTGRWSASSSAECKPRECSSEDNLKDHRAGSGISALLRGRP</sequence>
<dbReference type="KEGG" id="smo:SELMODRAFT_427547"/>
<feature type="region of interest" description="Disordered" evidence="1">
    <location>
        <begin position="126"/>
        <end position="170"/>
    </location>
</feature>
<evidence type="ECO:0000256" key="1">
    <source>
        <dbReference type="SAM" id="MobiDB-lite"/>
    </source>
</evidence>
<reference evidence="2 3" key="1">
    <citation type="journal article" date="2011" name="Science">
        <title>The Selaginella genome identifies genetic changes associated with the evolution of vascular plants.</title>
        <authorList>
            <person name="Banks J.A."/>
            <person name="Nishiyama T."/>
            <person name="Hasebe M."/>
            <person name="Bowman J.L."/>
            <person name="Gribskov M."/>
            <person name="dePamphilis C."/>
            <person name="Albert V.A."/>
            <person name="Aono N."/>
            <person name="Aoyama T."/>
            <person name="Ambrose B.A."/>
            <person name="Ashton N.W."/>
            <person name="Axtell M.J."/>
            <person name="Barker E."/>
            <person name="Barker M.S."/>
            <person name="Bennetzen J.L."/>
            <person name="Bonawitz N.D."/>
            <person name="Chapple C."/>
            <person name="Cheng C."/>
            <person name="Correa L.G."/>
            <person name="Dacre M."/>
            <person name="DeBarry J."/>
            <person name="Dreyer I."/>
            <person name="Elias M."/>
            <person name="Engstrom E.M."/>
            <person name="Estelle M."/>
            <person name="Feng L."/>
            <person name="Finet C."/>
            <person name="Floyd S.K."/>
            <person name="Frommer W.B."/>
            <person name="Fujita T."/>
            <person name="Gramzow L."/>
            <person name="Gutensohn M."/>
            <person name="Harholt J."/>
            <person name="Hattori M."/>
            <person name="Heyl A."/>
            <person name="Hirai T."/>
            <person name="Hiwatashi Y."/>
            <person name="Ishikawa M."/>
            <person name="Iwata M."/>
            <person name="Karol K.G."/>
            <person name="Koehler B."/>
            <person name="Kolukisaoglu U."/>
            <person name="Kubo M."/>
            <person name="Kurata T."/>
            <person name="Lalonde S."/>
            <person name="Li K."/>
            <person name="Li Y."/>
            <person name="Litt A."/>
            <person name="Lyons E."/>
            <person name="Manning G."/>
            <person name="Maruyama T."/>
            <person name="Michael T.P."/>
            <person name="Mikami K."/>
            <person name="Miyazaki S."/>
            <person name="Morinaga S."/>
            <person name="Murata T."/>
            <person name="Mueller-Roeber B."/>
            <person name="Nelson D.R."/>
            <person name="Obara M."/>
            <person name="Oguri Y."/>
            <person name="Olmstead R.G."/>
            <person name="Onodera N."/>
            <person name="Petersen B.L."/>
            <person name="Pils B."/>
            <person name="Prigge M."/>
            <person name="Rensing S.A."/>
            <person name="Riano-Pachon D.M."/>
            <person name="Roberts A.W."/>
            <person name="Sato Y."/>
            <person name="Scheller H.V."/>
            <person name="Schulz B."/>
            <person name="Schulz C."/>
            <person name="Shakirov E.V."/>
            <person name="Shibagaki N."/>
            <person name="Shinohara N."/>
            <person name="Shippen D.E."/>
            <person name="Soerensen I."/>
            <person name="Sotooka R."/>
            <person name="Sugimoto N."/>
            <person name="Sugita M."/>
            <person name="Sumikawa N."/>
            <person name="Tanurdzic M."/>
            <person name="Theissen G."/>
            <person name="Ulvskov P."/>
            <person name="Wakazuki S."/>
            <person name="Weng J.K."/>
            <person name="Willats W.W."/>
            <person name="Wipf D."/>
            <person name="Wolf P.G."/>
            <person name="Yang L."/>
            <person name="Zimmer A.D."/>
            <person name="Zhu Q."/>
            <person name="Mitros T."/>
            <person name="Hellsten U."/>
            <person name="Loque D."/>
            <person name="Otillar R."/>
            <person name="Salamov A."/>
            <person name="Schmutz J."/>
            <person name="Shapiro H."/>
            <person name="Lindquist E."/>
            <person name="Lucas S."/>
            <person name="Rokhsar D."/>
            <person name="Grigoriev I.V."/>
        </authorList>
    </citation>
    <scope>NUCLEOTIDE SEQUENCE [LARGE SCALE GENOMIC DNA]</scope>
</reference>
<proteinExistence type="predicted"/>
<dbReference type="Proteomes" id="UP000001514">
    <property type="component" value="Unassembled WGS sequence"/>
</dbReference>
<dbReference type="EMBL" id="GL377657">
    <property type="protein sequence ID" value="EFJ09928.1"/>
    <property type="molecule type" value="Genomic_DNA"/>
</dbReference>
<accession>D8SZY6</accession>
<feature type="compositionally biased region" description="Basic and acidic residues" evidence="1">
    <location>
        <begin position="142"/>
        <end position="158"/>
    </location>
</feature>
<dbReference type="HOGENOM" id="CLU_1573332_0_0_1"/>
<gene>
    <name evidence="2" type="ORF">SELMODRAFT_427547</name>
</gene>
<name>D8SZY6_SELML</name>